<feature type="transmembrane region" description="Helical" evidence="1">
    <location>
        <begin position="55"/>
        <end position="74"/>
    </location>
</feature>
<dbReference type="RefSeq" id="WP_123897536.1">
    <property type="nucleotide sequence ID" value="NZ_RPFJ01000010.1"/>
</dbReference>
<dbReference type="OrthoDB" id="1452530at2"/>
<proteinExistence type="predicted"/>
<dbReference type="AlphaFoldDB" id="A0A3N4NS84"/>
<gene>
    <name evidence="2" type="ORF">EGM88_08435</name>
</gene>
<keyword evidence="1" id="KW-0472">Membrane</keyword>
<comment type="caution">
    <text evidence="2">The sequence shown here is derived from an EMBL/GenBank/DDBJ whole genome shotgun (WGS) entry which is preliminary data.</text>
</comment>
<dbReference type="Proteomes" id="UP000270856">
    <property type="component" value="Unassembled WGS sequence"/>
</dbReference>
<accession>A0A3N4NS84</accession>
<feature type="transmembrane region" description="Helical" evidence="1">
    <location>
        <begin position="315"/>
        <end position="333"/>
    </location>
</feature>
<keyword evidence="1" id="KW-1133">Transmembrane helix</keyword>
<feature type="transmembrane region" description="Helical" evidence="1">
    <location>
        <begin position="28"/>
        <end position="49"/>
    </location>
</feature>
<reference evidence="2 3" key="1">
    <citation type="submission" date="2018-11" db="EMBL/GenBank/DDBJ databases">
        <title>Aureibaculum marinum gen. nov., sp. nov., a member of the family Flavobacteriaceae isolated from the Bohai Sea.</title>
        <authorList>
            <person name="Ji X."/>
        </authorList>
    </citation>
    <scope>NUCLEOTIDE SEQUENCE [LARGE SCALE GENOMIC DNA]</scope>
    <source>
        <strain evidence="2 3">BH-SD17</strain>
    </source>
</reference>
<evidence type="ECO:0000256" key="1">
    <source>
        <dbReference type="SAM" id="Phobius"/>
    </source>
</evidence>
<evidence type="ECO:0000313" key="2">
    <source>
        <dbReference type="EMBL" id="RPD97507.1"/>
    </source>
</evidence>
<name>A0A3N4NS84_9FLAO</name>
<keyword evidence="3" id="KW-1185">Reference proteome</keyword>
<sequence>MSQQNINKDEEVDLGSLFKAIGKVFRDLFNAIGRFIMAIFNVLILALVFLRNNAIKLGISILLGAIIGLVIDLIKPKQYSSTMIIEHNFKSAQQLYKNVEFYHELVKQKDSFLLAEALNISVSEAAKIRGFYIDPIRNENEKYELFDKFVNEIDTVTVRKIDFKEFKKGFTDYDYKYHQIKVKSLNNSIFEKLSAPIVNSVESNPYFKNQKKINDQNLLQNENVLLKSLREIDTLRNIYNEVLITEAKKSEMGTVITLAQGEKKTNEIELFNKSIALNKDLISNNKAKAETTDIINVVSTFSKVGEEERGILKRYTFLLGVGFGLLMLLFILFRQLNKYLKYYKVE</sequence>
<dbReference type="EMBL" id="RPFJ01000010">
    <property type="protein sequence ID" value="RPD97507.1"/>
    <property type="molecule type" value="Genomic_DNA"/>
</dbReference>
<protein>
    <submittedName>
        <fullName evidence="2">Uncharacterized protein</fullName>
    </submittedName>
</protein>
<keyword evidence="1" id="KW-0812">Transmembrane</keyword>
<evidence type="ECO:0000313" key="3">
    <source>
        <dbReference type="Proteomes" id="UP000270856"/>
    </source>
</evidence>
<organism evidence="2 3">
    <name type="scientific">Aureibaculum marinum</name>
    <dbReference type="NCBI Taxonomy" id="2487930"/>
    <lineage>
        <taxon>Bacteria</taxon>
        <taxon>Pseudomonadati</taxon>
        <taxon>Bacteroidota</taxon>
        <taxon>Flavobacteriia</taxon>
        <taxon>Flavobacteriales</taxon>
        <taxon>Flavobacteriaceae</taxon>
        <taxon>Aureibaculum</taxon>
    </lineage>
</organism>